<feature type="domain" description="Protein kinase" evidence="10">
    <location>
        <begin position="184"/>
        <end position="482"/>
    </location>
</feature>
<comment type="catalytic activity">
    <reaction evidence="8">
        <text>L-seryl-[protein] + ATP = O-phospho-L-seryl-[protein] + ADP + H(+)</text>
        <dbReference type="Rhea" id="RHEA:17989"/>
        <dbReference type="Rhea" id="RHEA-COMP:9863"/>
        <dbReference type="Rhea" id="RHEA-COMP:11604"/>
        <dbReference type="ChEBI" id="CHEBI:15378"/>
        <dbReference type="ChEBI" id="CHEBI:29999"/>
        <dbReference type="ChEBI" id="CHEBI:30616"/>
        <dbReference type="ChEBI" id="CHEBI:83421"/>
        <dbReference type="ChEBI" id="CHEBI:456216"/>
        <dbReference type="EC" id="2.7.11.1"/>
    </reaction>
</comment>
<dbReference type="Pfam" id="PF08926">
    <property type="entry name" value="DUF1908"/>
    <property type="match status" value="1"/>
</dbReference>
<keyword evidence="2" id="KW-0723">Serine/threonine-protein kinase</keyword>
<keyword evidence="5" id="KW-0418">Kinase</keyword>
<dbReference type="EMBL" id="CAUEEQ010078346">
    <property type="protein sequence ID" value="CAJ0967476.1"/>
    <property type="molecule type" value="Genomic_DNA"/>
</dbReference>
<evidence type="ECO:0000313" key="11">
    <source>
        <dbReference type="EMBL" id="CAJ0967476.1"/>
    </source>
</evidence>
<dbReference type="SMART" id="SM00220">
    <property type="entry name" value="S_TKc"/>
    <property type="match status" value="1"/>
</dbReference>
<dbReference type="PROSITE" id="PS50011">
    <property type="entry name" value="PROTEIN_KINASE_DOM"/>
    <property type="match status" value="1"/>
</dbReference>
<dbReference type="InterPro" id="IPR050236">
    <property type="entry name" value="Ser_Thr_kinase_AGC"/>
</dbReference>
<evidence type="ECO:0000256" key="6">
    <source>
        <dbReference type="ARBA" id="ARBA00022840"/>
    </source>
</evidence>
<evidence type="ECO:0000259" key="10">
    <source>
        <dbReference type="PROSITE" id="PS50011"/>
    </source>
</evidence>
<evidence type="ECO:0000256" key="7">
    <source>
        <dbReference type="ARBA" id="ARBA00047899"/>
    </source>
</evidence>
<evidence type="ECO:0000256" key="2">
    <source>
        <dbReference type="ARBA" id="ARBA00022527"/>
    </source>
</evidence>
<reference evidence="11" key="1">
    <citation type="submission" date="2023-07" db="EMBL/GenBank/DDBJ databases">
        <authorList>
            <person name="Stuckert A."/>
        </authorList>
    </citation>
    <scope>NUCLEOTIDE SEQUENCE</scope>
</reference>
<keyword evidence="12" id="KW-1185">Reference proteome</keyword>
<dbReference type="PANTHER" id="PTHR24356:SF414">
    <property type="entry name" value="NON-SPECIFIC SERINE_THREONINE PROTEIN KINASE"/>
    <property type="match status" value="1"/>
</dbReference>
<dbReference type="PROSITE" id="PS00108">
    <property type="entry name" value="PROTEIN_KINASE_ST"/>
    <property type="match status" value="1"/>
</dbReference>
<evidence type="ECO:0000256" key="3">
    <source>
        <dbReference type="ARBA" id="ARBA00022679"/>
    </source>
</evidence>
<evidence type="ECO:0000256" key="9">
    <source>
        <dbReference type="SAM" id="MobiDB-lite"/>
    </source>
</evidence>
<dbReference type="Pfam" id="PF00069">
    <property type="entry name" value="Pkinase"/>
    <property type="match status" value="1"/>
</dbReference>
<gene>
    <name evidence="11" type="ORF">RIMI_LOCUS22248001</name>
</gene>
<accession>A0ABN9ML32</accession>
<keyword evidence="3" id="KW-0808">Transferase</keyword>
<comment type="caution">
    <text evidence="11">The sequence shown here is derived from an EMBL/GenBank/DDBJ whole genome shotgun (WGS) entry which is preliminary data.</text>
</comment>
<dbReference type="InterPro" id="IPR015022">
    <property type="entry name" value="MAST_pre-PK_dom"/>
</dbReference>
<dbReference type="Proteomes" id="UP001176940">
    <property type="component" value="Unassembled WGS sequence"/>
</dbReference>
<evidence type="ECO:0000256" key="8">
    <source>
        <dbReference type="ARBA" id="ARBA00048679"/>
    </source>
</evidence>
<dbReference type="SUPFAM" id="SSF140482">
    <property type="entry name" value="MAST3 pre-PK domain-like"/>
    <property type="match status" value="1"/>
</dbReference>
<dbReference type="InterPro" id="IPR000719">
    <property type="entry name" value="Prot_kinase_dom"/>
</dbReference>
<dbReference type="Gene3D" id="1.10.510.10">
    <property type="entry name" value="Transferase(Phosphotransferase) domain 1"/>
    <property type="match status" value="1"/>
</dbReference>
<protein>
    <recommendedName>
        <fullName evidence="1">non-specific serine/threonine protein kinase</fullName>
        <ecNumber evidence="1">2.7.11.1</ecNumber>
    </recommendedName>
</protein>
<comment type="catalytic activity">
    <reaction evidence="7">
        <text>L-threonyl-[protein] + ATP = O-phospho-L-threonyl-[protein] + ADP + H(+)</text>
        <dbReference type="Rhea" id="RHEA:46608"/>
        <dbReference type="Rhea" id="RHEA-COMP:11060"/>
        <dbReference type="Rhea" id="RHEA-COMP:11605"/>
        <dbReference type="ChEBI" id="CHEBI:15378"/>
        <dbReference type="ChEBI" id="CHEBI:30013"/>
        <dbReference type="ChEBI" id="CHEBI:30616"/>
        <dbReference type="ChEBI" id="CHEBI:61977"/>
        <dbReference type="ChEBI" id="CHEBI:456216"/>
        <dbReference type="EC" id="2.7.11.1"/>
    </reaction>
</comment>
<dbReference type="InterPro" id="IPR008271">
    <property type="entry name" value="Ser/Thr_kinase_AS"/>
</dbReference>
<dbReference type="EC" id="2.7.11.1" evidence="1"/>
<evidence type="ECO:0000256" key="1">
    <source>
        <dbReference type="ARBA" id="ARBA00012513"/>
    </source>
</evidence>
<proteinExistence type="predicted"/>
<feature type="region of interest" description="Disordered" evidence="9">
    <location>
        <begin position="61"/>
        <end position="81"/>
    </location>
</feature>
<dbReference type="PANTHER" id="PTHR24356">
    <property type="entry name" value="SERINE/THREONINE-PROTEIN KINASE"/>
    <property type="match status" value="1"/>
</dbReference>
<evidence type="ECO:0000256" key="5">
    <source>
        <dbReference type="ARBA" id="ARBA00022777"/>
    </source>
</evidence>
<feature type="region of interest" description="Disordered" evidence="9">
    <location>
        <begin position="168"/>
        <end position="196"/>
    </location>
</feature>
<organism evidence="11 12">
    <name type="scientific">Ranitomeya imitator</name>
    <name type="common">mimic poison frog</name>
    <dbReference type="NCBI Taxonomy" id="111125"/>
    <lineage>
        <taxon>Eukaryota</taxon>
        <taxon>Metazoa</taxon>
        <taxon>Chordata</taxon>
        <taxon>Craniata</taxon>
        <taxon>Vertebrata</taxon>
        <taxon>Euteleostomi</taxon>
        <taxon>Amphibia</taxon>
        <taxon>Batrachia</taxon>
        <taxon>Anura</taxon>
        <taxon>Neobatrachia</taxon>
        <taxon>Hyloidea</taxon>
        <taxon>Dendrobatidae</taxon>
        <taxon>Dendrobatinae</taxon>
        <taxon>Ranitomeya</taxon>
    </lineage>
</organism>
<keyword evidence="4" id="KW-0547">Nucleotide-binding</keyword>
<sequence length="578" mass="65144">MGLVRDCLIKYYEGHLTSEYLRDLPQNIRTSLQQAEARFQNGDLSSIKDLAQKVLSVLEGPARSSERLETAEGDTEDGQNLHPEMIPDLNTSQVELSSDLTTDPTVLAIPDSGICEIPEIQEPVAISPRCYLKKEKKTLDYTHPGAVPLLVRAEQSTPAPEPWLKIRRGRHGKKMGGDAADRRRPSDQTSSGTAPGSVYLARHKDLHHTFAMKKMAKWSLHIPEKKELAYLERDILTFSDCPFVVSMLCSFPSKSHLCMVMEYAEGGDCQTLLHTRGRLSVPLARLYFAEAVVAVEYLHSYGVVHRDLKPENLLITSTGHIKVTDFGLSKLGVMMPKNNIYKQSAEEISREFKDLEVSGTPYYVAPEVILKQGYGRPVDWWAMGIILHQFLVGSVPFRGKSPDEVFKNIVGAGAFEIKSHPFLTCLDFDNLLSQKPEYIPQLVSSVDTSFSIKHSDINKHLVSEDEDESFIYQNFSSSSEWLSKRCAPLRRRRNARRTKKSAQTHAKTLRFATRASFFDENRTHKKCNLLHFLASDASVGNDARVGKRNKKTHASPMLNIGARRRSSPLRRRRNSDAH</sequence>
<keyword evidence="6" id="KW-0067">ATP-binding</keyword>
<name>A0ABN9ML32_9NEOB</name>
<feature type="compositionally biased region" description="Basic and acidic residues" evidence="9">
    <location>
        <begin position="175"/>
        <end position="186"/>
    </location>
</feature>
<dbReference type="SUPFAM" id="SSF56112">
    <property type="entry name" value="Protein kinase-like (PK-like)"/>
    <property type="match status" value="1"/>
</dbReference>
<evidence type="ECO:0000256" key="4">
    <source>
        <dbReference type="ARBA" id="ARBA00022741"/>
    </source>
</evidence>
<evidence type="ECO:0000313" key="12">
    <source>
        <dbReference type="Proteomes" id="UP001176940"/>
    </source>
</evidence>
<dbReference type="InterPro" id="IPR023142">
    <property type="entry name" value="MAST_pre-PK_dom_sf"/>
</dbReference>
<dbReference type="InterPro" id="IPR011009">
    <property type="entry name" value="Kinase-like_dom_sf"/>
</dbReference>
<dbReference type="Gene3D" id="3.30.200.20">
    <property type="entry name" value="Phosphorylase Kinase, domain 1"/>
    <property type="match status" value="1"/>
</dbReference>